<keyword evidence="2" id="KW-0645">Protease</keyword>
<feature type="region of interest" description="Disordered" evidence="7">
    <location>
        <begin position="225"/>
        <end position="294"/>
    </location>
</feature>
<comment type="similarity">
    <text evidence="1">Belongs to the peptidase C40 family.</text>
</comment>
<dbReference type="SUPFAM" id="SSF54001">
    <property type="entry name" value="Cysteine proteinases"/>
    <property type="match status" value="1"/>
</dbReference>
<evidence type="ECO:0000256" key="1">
    <source>
        <dbReference type="ARBA" id="ARBA00007074"/>
    </source>
</evidence>
<evidence type="ECO:0000313" key="9">
    <source>
        <dbReference type="EMBL" id="MFD1362535.1"/>
    </source>
</evidence>
<dbReference type="Pfam" id="PF00877">
    <property type="entry name" value="NLPC_P60"/>
    <property type="match status" value="1"/>
</dbReference>
<dbReference type="InterPro" id="IPR051202">
    <property type="entry name" value="Peptidase_C40"/>
</dbReference>
<accession>A0ABW3ZVU6</accession>
<keyword evidence="6" id="KW-0175">Coiled coil</keyword>
<dbReference type="InterPro" id="IPR038765">
    <property type="entry name" value="Papain-like_cys_pep_sf"/>
</dbReference>
<organism evidence="9 10">
    <name type="scientific">Lentibacillus salinarum</name>
    <dbReference type="NCBI Taxonomy" id="446820"/>
    <lineage>
        <taxon>Bacteria</taxon>
        <taxon>Bacillati</taxon>
        <taxon>Bacillota</taxon>
        <taxon>Bacilli</taxon>
        <taxon>Bacillales</taxon>
        <taxon>Bacillaceae</taxon>
        <taxon>Lentibacillus</taxon>
    </lineage>
</organism>
<reference evidence="10" key="1">
    <citation type="journal article" date="2019" name="Int. J. Syst. Evol. Microbiol.">
        <title>The Global Catalogue of Microorganisms (GCM) 10K type strain sequencing project: providing services to taxonomists for standard genome sequencing and annotation.</title>
        <authorList>
            <consortium name="The Broad Institute Genomics Platform"/>
            <consortium name="The Broad Institute Genome Sequencing Center for Infectious Disease"/>
            <person name="Wu L."/>
            <person name="Ma J."/>
        </authorList>
    </citation>
    <scope>NUCLEOTIDE SEQUENCE [LARGE SCALE GENOMIC DNA]</scope>
    <source>
        <strain evidence="10">CCUG 54822</strain>
    </source>
</reference>
<gene>
    <name evidence="9" type="ORF">ACFQ4A_12800</name>
</gene>
<evidence type="ECO:0000256" key="4">
    <source>
        <dbReference type="ARBA" id="ARBA00022801"/>
    </source>
</evidence>
<dbReference type="InterPro" id="IPR000064">
    <property type="entry name" value="NLP_P60_dom"/>
</dbReference>
<evidence type="ECO:0000256" key="6">
    <source>
        <dbReference type="SAM" id="Coils"/>
    </source>
</evidence>
<dbReference type="Gene3D" id="3.90.1720.10">
    <property type="entry name" value="endopeptidase domain like (from Nostoc punctiforme)"/>
    <property type="match status" value="1"/>
</dbReference>
<feature type="coiled-coil region" evidence="6">
    <location>
        <begin position="30"/>
        <end position="124"/>
    </location>
</feature>
<keyword evidence="10" id="KW-1185">Reference proteome</keyword>
<dbReference type="Proteomes" id="UP001597178">
    <property type="component" value="Unassembled WGS sequence"/>
</dbReference>
<name>A0ABW3ZVU6_9BACI</name>
<evidence type="ECO:0000313" key="10">
    <source>
        <dbReference type="Proteomes" id="UP001597178"/>
    </source>
</evidence>
<dbReference type="Gene3D" id="6.10.250.3150">
    <property type="match status" value="1"/>
</dbReference>
<dbReference type="RefSeq" id="WP_382401181.1">
    <property type="nucleotide sequence ID" value="NZ_JBHTNH010000027.1"/>
</dbReference>
<proteinExistence type="inferred from homology"/>
<feature type="domain" description="NlpC/P60" evidence="8">
    <location>
        <begin position="289"/>
        <end position="409"/>
    </location>
</feature>
<keyword evidence="3" id="KW-0732">Signal</keyword>
<dbReference type="PANTHER" id="PTHR47053:SF1">
    <property type="entry name" value="MUREIN DD-ENDOPEPTIDASE MEPH-RELATED"/>
    <property type="match status" value="1"/>
</dbReference>
<dbReference type="SUPFAM" id="SSF57997">
    <property type="entry name" value="Tropomyosin"/>
    <property type="match status" value="1"/>
</dbReference>
<dbReference type="EMBL" id="JBHTNH010000027">
    <property type="protein sequence ID" value="MFD1362535.1"/>
    <property type="molecule type" value="Genomic_DNA"/>
</dbReference>
<dbReference type="InterPro" id="IPR057309">
    <property type="entry name" value="PcsB_CC"/>
</dbReference>
<keyword evidence="5" id="KW-0788">Thiol protease</keyword>
<evidence type="ECO:0000259" key="8">
    <source>
        <dbReference type="PROSITE" id="PS51935"/>
    </source>
</evidence>
<evidence type="ECO:0000256" key="3">
    <source>
        <dbReference type="ARBA" id="ARBA00022729"/>
    </source>
</evidence>
<keyword evidence="4" id="KW-0378">Hydrolase</keyword>
<dbReference type="PANTHER" id="PTHR47053">
    <property type="entry name" value="MUREIN DD-ENDOPEPTIDASE MEPH-RELATED"/>
    <property type="match status" value="1"/>
</dbReference>
<evidence type="ECO:0000256" key="5">
    <source>
        <dbReference type="ARBA" id="ARBA00022807"/>
    </source>
</evidence>
<dbReference type="PROSITE" id="PS51935">
    <property type="entry name" value="NLPC_P60"/>
    <property type="match status" value="1"/>
</dbReference>
<evidence type="ECO:0000256" key="2">
    <source>
        <dbReference type="ARBA" id="ARBA00022670"/>
    </source>
</evidence>
<protein>
    <submittedName>
        <fullName evidence="9">NlpC/P60 family protein</fullName>
    </submittedName>
</protein>
<evidence type="ECO:0000256" key="7">
    <source>
        <dbReference type="SAM" id="MobiDB-lite"/>
    </source>
</evidence>
<feature type="compositionally biased region" description="Low complexity" evidence="7">
    <location>
        <begin position="248"/>
        <end position="271"/>
    </location>
</feature>
<comment type="caution">
    <text evidence="9">The sequence shown here is derived from an EMBL/GenBank/DDBJ whole genome shotgun (WGS) entry which is preliminary data.</text>
</comment>
<sequence length="410" mass="44388">MKKVIGTAITAGAVLVGSVCLTDTVHAEQMQDVQEERAQVQNNLSDAEAEIADVMAELEELNEKVDSTNEALDKNKQKMNETEEEITQTEDEVAGIEEDVQVLEEKIVERKEVLKERIVSLQENGGNISYLEVIFGSKSFSNMISRMSAVSKIADSDKKLMEQQEADKAELQEKKDDRQDKLSGLQDMKVELEGMNETIVAQKEQNEADKEELKKKKQNLNDMKAELEDKDSSLASIEEELSERRDQSNGGSSDNSNAVASASSSNSSSADSSDDGDLKQLSDNTDKGSGQYSSAIDAGFTQTGTPYVTAGKGPGGFDCSGFVSWAFGQAGVSIPSSTSALQSVGSKVSLSNAQPGDLVFFDTYKTNGHVGIYLGDNKFLGAQSSTGVDVADMNSTYWSKNFSGHVRRVQ</sequence>
<feature type="compositionally biased region" description="Basic and acidic residues" evidence="7">
    <location>
        <begin position="276"/>
        <end position="286"/>
    </location>
</feature>
<dbReference type="Pfam" id="PF24568">
    <property type="entry name" value="CC_PcsB"/>
    <property type="match status" value="1"/>
</dbReference>